<dbReference type="EMBL" id="AJIX01000009">
    <property type="protein sequence ID" value="KGR16615.1"/>
    <property type="molecule type" value="Genomic_DNA"/>
</dbReference>
<dbReference type="Proteomes" id="UP000030161">
    <property type="component" value="Unassembled WGS sequence"/>
</dbReference>
<dbReference type="AlphaFoldDB" id="A0AB34PXG8"/>
<proteinExistence type="predicted"/>
<comment type="caution">
    <text evidence="1">The sequence shown here is derived from an EMBL/GenBank/DDBJ whole genome shotgun (WGS) entry which is preliminary data.</text>
</comment>
<organism evidence="1 2">
    <name type="scientific">Candida albicans P78048</name>
    <dbReference type="NCBI Taxonomy" id="1094989"/>
    <lineage>
        <taxon>Eukaryota</taxon>
        <taxon>Fungi</taxon>
        <taxon>Dikarya</taxon>
        <taxon>Ascomycota</taxon>
        <taxon>Saccharomycotina</taxon>
        <taxon>Pichiomycetes</taxon>
        <taxon>Debaryomycetaceae</taxon>
        <taxon>Candida/Lodderomyces clade</taxon>
        <taxon>Candida</taxon>
    </lineage>
</organism>
<accession>A0AB34PXG8</accession>
<evidence type="ECO:0000313" key="2">
    <source>
        <dbReference type="Proteomes" id="UP000030161"/>
    </source>
</evidence>
<name>A0AB34PXG8_CANAX</name>
<gene>
    <name evidence="1" type="ORF">MG3_01344</name>
</gene>
<feature type="non-terminal residue" evidence="1">
    <location>
        <position position="22"/>
    </location>
</feature>
<reference evidence="1 2" key="1">
    <citation type="submission" date="2013-12" db="EMBL/GenBank/DDBJ databases">
        <title>The Genome Sequence of Candida albicans P78048.</title>
        <authorList>
            <consortium name="The Broad Institute Genome Sequencing Platform"/>
            <consortium name="The Broad Institute Genome Sequencing Center for Infectious Disease"/>
            <person name="Cuomo C."/>
            <person name="Bennett R."/>
            <person name="Hirakawa M."/>
            <person name="Noverr M."/>
            <person name="Mitchell A."/>
            <person name="Young S.K."/>
            <person name="Zeng Q."/>
            <person name="Gargeya S."/>
            <person name="Fitzgerald M."/>
            <person name="Abouelleil A."/>
            <person name="Alvarado L."/>
            <person name="Berlin A.M."/>
            <person name="Chapman S.B."/>
            <person name="Dewar J."/>
            <person name="Goldberg J."/>
            <person name="Griggs A."/>
            <person name="Gujja S."/>
            <person name="Hansen M."/>
            <person name="Howarth C."/>
            <person name="Imamovic A."/>
            <person name="Larimer J."/>
            <person name="McCowan C."/>
            <person name="Murphy C."/>
            <person name="Pearson M."/>
            <person name="Priest M."/>
            <person name="Roberts A."/>
            <person name="Saif S."/>
            <person name="Shea T."/>
            <person name="Sykes S."/>
            <person name="Wortman J."/>
            <person name="Nusbaum C."/>
            <person name="Birren B."/>
        </authorList>
    </citation>
    <scope>NUCLEOTIDE SEQUENCE [LARGE SCALE GENOMIC DNA]</scope>
    <source>
        <strain evidence="1 2">P78048</strain>
    </source>
</reference>
<evidence type="ECO:0000313" key="1">
    <source>
        <dbReference type="EMBL" id="KGR16615.1"/>
    </source>
</evidence>
<protein>
    <submittedName>
        <fullName evidence="1">Uncharacterized protein</fullName>
    </submittedName>
</protein>
<sequence>MDKSTFKQLTNEYDILYLIYHR</sequence>